<feature type="transmembrane region" description="Helical" evidence="1">
    <location>
        <begin position="21"/>
        <end position="46"/>
    </location>
</feature>
<evidence type="ECO:0000256" key="1">
    <source>
        <dbReference type="SAM" id="Phobius"/>
    </source>
</evidence>
<dbReference type="Proteomes" id="UP000037023">
    <property type="component" value="Unassembled WGS sequence"/>
</dbReference>
<sequence>MGVRRVAKGIGEFLLETVGEAVADLILTLLACALLACLVLIAHLSWSFSPRLTVAGAGLLSLVLAHGAWRTFRDPTKGRRRRRLAAVTTAVFTLTASTGLFLFLYSTGCDCL</sequence>
<proteinExistence type="predicted"/>
<name>A0A0L8J2W8_STRVR</name>
<dbReference type="PATRIC" id="fig|1938.6.peg.8589"/>
<comment type="caution">
    <text evidence="2">The sequence shown here is derived from an EMBL/GenBank/DDBJ whole genome shotgun (WGS) entry which is preliminary data.</text>
</comment>
<dbReference type="RefSeq" id="WP_033208490.1">
    <property type="nucleotide sequence ID" value="NZ_LGUP01000413.1"/>
</dbReference>
<gene>
    <name evidence="2" type="ORF">ADK34_39880</name>
</gene>
<protein>
    <submittedName>
        <fullName evidence="2">Lysine transporter LysE</fullName>
    </submittedName>
</protein>
<keyword evidence="1" id="KW-1133">Transmembrane helix</keyword>
<accession>A0A0L8J2W8</accession>
<evidence type="ECO:0000313" key="2">
    <source>
        <dbReference type="EMBL" id="KOG07779.1"/>
    </source>
</evidence>
<dbReference type="EMBL" id="LGUP01000413">
    <property type="protein sequence ID" value="KOG07779.1"/>
    <property type="molecule type" value="Genomic_DNA"/>
</dbReference>
<keyword evidence="1" id="KW-0812">Transmembrane</keyword>
<reference evidence="2 3" key="1">
    <citation type="submission" date="2015-06" db="EMBL/GenBank/DDBJ databases">
        <authorList>
            <person name="Hoefler B.C."/>
            <person name="Straight P.D."/>
        </authorList>
    </citation>
    <scope>NUCLEOTIDE SEQUENCE [LARGE SCALE GENOMIC DNA]</scope>
    <source>
        <strain evidence="2 3">NRRL 3427</strain>
    </source>
</reference>
<dbReference type="AlphaFoldDB" id="A0A0L8J2W8"/>
<feature type="transmembrane region" description="Helical" evidence="1">
    <location>
        <begin position="84"/>
        <end position="105"/>
    </location>
</feature>
<organism evidence="2 3">
    <name type="scientific">Streptomyces viridochromogenes</name>
    <dbReference type="NCBI Taxonomy" id="1938"/>
    <lineage>
        <taxon>Bacteria</taxon>
        <taxon>Bacillati</taxon>
        <taxon>Actinomycetota</taxon>
        <taxon>Actinomycetes</taxon>
        <taxon>Kitasatosporales</taxon>
        <taxon>Streptomycetaceae</taxon>
        <taxon>Streptomyces</taxon>
    </lineage>
</organism>
<keyword evidence="1" id="KW-0472">Membrane</keyword>
<evidence type="ECO:0000313" key="3">
    <source>
        <dbReference type="Proteomes" id="UP000037023"/>
    </source>
</evidence>
<feature type="transmembrane region" description="Helical" evidence="1">
    <location>
        <begin position="52"/>
        <end position="72"/>
    </location>
</feature>